<feature type="domain" description="GGDEF" evidence="2">
    <location>
        <begin position="241"/>
        <end position="362"/>
    </location>
</feature>
<feature type="transmembrane region" description="Helical" evidence="1">
    <location>
        <begin position="104"/>
        <end position="122"/>
    </location>
</feature>
<evidence type="ECO:0000256" key="1">
    <source>
        <dbReference type="SAM" id="Phobius"/>
    </source>
</evidence>
<evidence type="ECO:0000313" key="4">
    <source>
        <dbReference type="Proteomes" id="UP000198817"/>
    </source>
</evidence>
<dbReference type="NCBIfam" id="TIGR00254">
    <property type="entry name" value="GGDEF"/>
    <property type="match status" value="1"/>
</dbReference>
<feature type="transmembrane region" description="Helical" evidence="1">
    <location>
        <begin position="172"/>
        <end position="189"/>
    </location>
</feature>
<keyword evidence="4" id="KW-1185">Reference proteome</keyword>
<evidence type="ECO:0000259" key="2">
    <source>
        <dbReference type="PROSITE" id="PS50887"/>
    </source>
</evidence>
<dbReference type="SUPFAM" id="SSF55073">
    <property type="entry name" value="Nucleotide cyclase"/>
    <property type="match status" value="1"/>
</dbReference>
<feature type="transmembrane region" description="Helical" evidence="1">
    <location>
        <begin position="71"/>
        <end position="92"/>
    </location>
</feature>
<sequence>MSFFPVIISDLTCMAIVLYVWTRMYLDPMLERRAVILFRNMGITMIATVILDHVWEYIYESTYESGLPMHTLTALASVEFLCVPVAFFFLLMYHRHMWDRADSLLLAADIVLIVLCILNVRFPVFFRLDKYAVVVNVRGTAAVYLGTLFLFGCILVHDFVTVGKLDQENRVLILFNLVIAALGMVGLYYDGNVPAVWGCYSISFLLLYVALVRLFTKTDQVTGLPNRNAFTVSYYRQKRRPAPVLVSFDLNHLKHVNDSEGHQSGDRYLRAFAQTALKHLSPYGKLYRVGGDEFCLTSFSDPAQVQKALDDLQKLDACDPAFGNFPMDFAYGLVVRQPGESNGDLYQRADEVMYQNKRRTEL</sequence>
<keyword evidence="1" id="KW-0812">Transmembrane</keyword>
<dbReference type="Pfam" id="PF00990">
    <property type="entry name" value="GGDEF"/>
    <property type="match status" value="1"/>
</dbReference>
<proteinExistence type="predicted"/>
<dbReference type="AlphaFoldDB" id="A0A1I7G1K1"/>
<dbReference type="EMBL" id="FPBT01000004">
    <property type="protein sequence ID" value="SFU42340.1"/>
    <property type="molecule type" value="Genomic_DNA"/>
</dbReference>
<dbReference type="SMART" id="SM00267">
    <property type="entry name" value="GGDEF"/>
    <property type="match status" value="1"/>
</dbReference>
<dbReference type="InterPro" id="IPR050469">
    <property type="entry name" value="Diguanylate_Cyclase"/>
</dbReference>
<protein>
    <submittedName>
        <fullName evidence="3">Diguanylate cyclase (GGDEF) domain-containing protein</fullName>
    </submittedName>
</protein>
<keyword evidence="1" id="KW-0472">Membrane</keyword>
<dbReference type="PROSITE" id="PS50887">
    <property type="entry name" value="GGDEF"/>
    <property type="match status" value="1"/>
</dbReference>
<dbReference type="InterPro" id="IPR000160">
    <property type="entry name" value="GGDEF_dom"/>
</dbReference>
<dbReference type="PANTHER" id="PTHR45138">
    <property type="entry name" value="REGULATORY COMPONENTS OF SENSORY TRANSDUCTION SYSTEM"/>
    <property type="match status" value="1"/>
</dbReference>
<keyword evidence="1" id="KW-1133">Transmembrane helix</keyword>
<dbReference type="CDD" id="cd01949">
    <property type="entry name" value="GGDEF"/>
    <property type="match status" value="1"/>
</dbReference>
<dbReference type="Gene3D" id="3.30.70.270">
    <property type="match status" value="1"/>
</dbReference>
<dbReference type="Proteomes" id="UP000198817">
    <property type="component" value="Unassembled WGS sequence"/>
</dbReference>
<accession>A0A1I7G1K1</accession>
<evidence type="ECO:0000313" key="3">
    <source>
        <dbReference type="EMBL" id="SFU42340.1"/>
    </source>
</evidence>
<organism evidence="3 4">
    <name type="scientific">Eubacterium pyruvativorans</name>
    <dbReference type="NCBI Taxonomy" id="155865"/>
    <lineage>
        <taxon>Bacteria</taxon>
        <taxon>Bacillati</taxon>
        <taxon>Bacillota</taxon>
        <taxon>Clostridia</taxon>
        <taxon>Eubacteriales</taxon>
        <taxon>Eubacteriaceae</taxon>
        <taxon>Eubacterium</taxon>
    </lineage>
</organism>
<dbReference type="InterPro" id="IPR043128">
    <property type="entry name" value="Rev_trsase/Diguanyl_cyclase"/>
</dbReference>
<feature type="transmembrane region" description="Helical" evidence="1">
    <location>
        <begin position="34"/>
        <end position="51"/>
    </location>
</feature>
<dbReference type="InterPro" id="IPR029787">
    <property type="entry name" value="Nucleotide_cyclase"/>
</dbReference>
<dbReference type="STRING" id="155865.SAMN05216515_10437"/>
<gene>
    <name evidence="3" type="ORF">SAMN05216508_10494</name>
</gene>
<dbReference type="PANTHER" id="PTHR45138:SF9">
    <property type="entry name" value="DIGUANYLATE CYCLASE DGCM-RELATED"/>
    <property type="match status" value="1"/>
</dbReference>
<feature type="transmembrane region" description="Helical" evidence="1">
    <location>
        <begin position="142"/>
        <end position="160"/>
    </location>
</feature>
<name>A0A1I7G1K1_9FIRM</name>
<feature type="transmembrane region" description="Helical" evidence="1">
    <location>
        <begin position="6"/>
        <end position="22"/>
    </location>
</feature>
<dbReference type="OrthoDB" id="9759607at2"/>
<dbReference type="GO" id="GO:0052621">
    <property type="term" value="F:diguanylate cyclase activity"/>
    <property type="evidence" value="ECO:0007669"/>
    <property type="project" value="TreeGrafter"/>
</dbReference>
<reference evidence="3 4" key="1">
    <citation type="submission" date="2016-10" db="EMBL/GenBank/DDBJ databases">
        <authorList>
            <person name="de Groot N.N."/>
        </authorList>
    </citation>
    <scope>NUCLEOTIDE SEQUENCE [LARGE SCALE GENOMIC DNA]</scope>
    <source>
        <strain evidence="3 4">KHGC13</strain>
    </source>
</reference>
<feature type="transmembrane region" description="Helical" evidence="1">
    <location>
        <begin position="195"/>
        <end position="215"/>
    </location>
</feature>